<reference evidence="1" key="1">
    <citation type="submission" date="2022-09" db="EMBL/GenBank/DDBJ databases">
        <title>Actin cytoskeleton and complex cell architecture in an #Asgard archaeon.</title>
        <authorList>
            <person name="Ponce Toledo R.I."/>
            <person name="Schleper C."/>
            <person name="Rodrigues Oliveira T."/>
            <person name="Wollweber F."/>
            <person name="Xu J."/>
            <person name="Rittmann S."/>
            <person name="Klingl A."/>
            <person name="Pilhofer M."/>
        </authorList>
    </citation>
    <scope>NUCLEOTIDE SEQUENCE</scope>
    <source>
        <strain evidence="1">B-35</strain>
    </source>
</reference>
<gene>
    <name evidence="1" type="ORF">NEF87_004520</name>
</gene>
<organism evidence="1 2">
    <name type="scientific">Candidatus Lokiarchaeum ossiferum</name>
    <dbReference type="NCBI Taxonomy" id="2951803"/>
    <lineage>
        <taxon>Archaea</taxon>
        <taxon>Promethearchaeati</taxon>
        <taxon>Promethearchaeota</taxon>
        <taxon>Promethearchaeia</taxon>
        <taxon>Promethearchaeales</taxon>
        <taxon>Promethearchaeaceae</taxon>
        <taxon>Candidatus Lokiarchaeum</taxon>
    </lineage>
</organism>
<name>A0ABY6HXH8_9ARCH</name>
<sequence length="482" mass="55186">MSSTFKWIAIKAGTLLGRNVPSLFYQLIYREIYREIFDLTKNGKQTIEDSYKLGYVSAQESAERQLAVFRMFPSDPIKVLEYVPLMWQIYFGQPMGDYTTEWDHSDPIRPILTYKIKNDPMTFDMGKDPLRDNLPWDKLWYGENGYGALMSGLLTQVSSFVLKVKGRDERITLINSSNALHGDTHFEFRCQVLPTEDELPDFTFNHISASNSRSNASDSAEIKKNNEIWAKITENIDLDKLDNMMESPEGLLRVPLSNAIEKISKMPSVEFLDHFTNDEEKIIQILGFIGIHLSNEWGQLPETFFKNKSFAKVYAHIFLFMKNNAEKFIPVNIIGEFKGYLSAVFEGMAPETFVTNLQNIPEKKVLDLFFLGVEKALKDLGIDFSTLKPSLYEEFKTHNVKESEKSAYDQGQQEKKDLLIAQLVDQMMIISTAILSIPSQMAMVLIYKVISSSGSLFSSLFKTIRDSGQQIIELSDKLKEFN</sequence>
<keyword evidence="2" id="KW-1185">Reference proteome</keyword>
<accession>A0ABY6HXH8</accession>
<evidence type="ECO:0000313" key="2">
    <source>
        <dbReference type="Proteomes" id="UP001208689"/>
    </source>
</evidence>
<evidence type="ECO:0000313" key="1">
    <source>
        <dbReference type="EMBL" id="UYP48235.1"/>
    </source>
</evidence>
<protein>
    <submittedName>
        <fullName evidence="1">Uncharacterized protein</fullName>
    </submittedName>
</protein>
<proteinExistence type="predicted"/>
<dbReference type="EMBL" id="CP104013">
    <property type="protein sequence ID" value="UYP48235.1"/>
    <property type="molecule type" value="Genomic_DNA"/>
</dbReference>
<dbReference type="Proteomes" id="UP001208689">
    <property type="component" value="Chromosome"/>
</dbReference>